<dbReference type="EMBL" id="JAEEGA010000004">
    <property type="protein sequence ID" value="MBP1040949.1"/>
    <property type="molecule type" value="Genomic_DNA"/>
</dbReference>
<dbReference type="Pfam" id="PF02687">
    <property type="entry name" value="FtsX"/>
    <property type="match status" value="2"/>
</dbReference>
<name>A0A940SUM1_9ENTE</name>
<feature type="transmembrane region" description="Helical" evidence="6">
    <location>
        <begin position="247"/>
        <end position="271"/>
    </location>
</feature>
<dbReference type="AlphaFoldDB" id="A0A940SUM1"/>
<keyword evidence="4 6" id="KW-1133">Transmembrane helix</keyword>
<feature type="transmembrane region" description="Helical" evidence="6">
    <location>
        <begin position="695"/>
        <end position="724"/>
    </location>
</feature>
<dbReference type="PANTHER" id="PTHR30287:SF2">
    <property type="entry name" value="BLL1001 PROTEIN"/>
    <property type="match status" value="1"/>
</dbReference>
<proteinExistence type="predicted"/>
<comment type="subcellular location">
    <subcellularLocation>
        <location evidence="1">Cell membrane</location>
        <topology evidence="1">Multi-pass membrane protein</topology>
    </subcellularLocation>
</comment>
<keyword evidence="9" id="KW-1185">Reference proteome</keyword>
<feature type="domain" description="ABC3 transporter permease C-terminal" evidence="7">
    <location>
        <begin position="253"/>
        <end position="359"/>
    </location>
</feature>
<dbReference type="InterPro" id="IPR038766">
    <property type="entry name" value="Membrane_comp_ABC_pdt"/>
</dbReference>
<evidence type="ECO:0000256" key="2">
    <source>
        <dbReference type="ARBA" id="ARBA00022475"/>
    </source>
</evidence>
<feature type="domain" description="ABC3 transporter permease C-terminal" evidence="7">
    <location>
        <begin position="646"/>
        <end position="755"/>
    </location>
</feature>
<evidence type="ECO:0000256" key="1">
    <source>
        <dbReference type="ARBA" id="ARBA00004651"/>
    </source>
</evidence>
<keyword evidence="3 6" id="KW-0812">Transmembrane</keyword>
<dbReference type="InterPro" id="IPR003838">
    <property type="entry name" value="ABC3_permease_C"/>
</dbReference>
<evidence type="ECO:0000313" key="9">
    <source>
        <dbReference type="Proteomes" id="UP000674938"/>
    </source>
</evidence>
<evidence type="ECO:0000259" key="7">
    <source>
        <dbReference type="Pfam" id="PF02687"/>
    </source>
</evidence>
<organism evidence="8 9">
    <name type="scientific">Vagococcus allomyrinae</name>
    <dbReference type="NCBI Taxonomy" id="2794353"/>
    <lineage>
        <taxon>Bacteria</taxon>
        <taxon>Bacillati</taxon>
        <taxon>Bacillota</taxon>
        <taxon>Bacilli</taxon>
        <taxon>Lactobacillales</taxon>
        <taxon>Enterococcaceae</taxon>
        <taxon>Vagococcus</taxon>
    </lineage>
</organism>
<evidence type="ECO:0000313" key="8">
    <source>
        <dbReference type="EMBL" id="MBP1040949.1"/>
    </source>
</evidence>
<feature type="transmembrane region" description="Helical" evidence="6">
    <location>
        <begin position="417"/>
        <end position="439"/>
    </location>
</feature>
<evidence type="ECO:0000256" key="6">
    <source>
        <dbReference type="SAM" id="Phobius"/>
    </source>
</evidence>
<feature type="transmembrane region" description="Helical" evidence="6">
    <location>
        <begin position="644"/>
        <end position="666"/>
    </location>
</feature>
<evidence type="ECO:0000256" key="4">
    <source>
        <dbReference type="ARBA" id="ARBA00022989"/>
    </source>
</evidence>
<gene>
    <name evidence="8" type="ORF">I6N95_08025</name>
</gene>
<evidence type="ECO:0000256" key="3">
    <source>
        <dbReference type="ARBA" id="ARBA00022692"/>
    </source>
</evidence>
<sequence length="772" mass="84439">MYKTMIKNDIKRSKLMTITITAFIVMASLLTALGAFLSVNLISAIDSAMVAAKTPHFMQMHSGEVDQGQLADFASQQSVKDYQVLNFLNIEGPDIVINKTSLAGSIQDNGVSVQSQNFDFLLDVADEIVYPEAGEIYVPIYYMKEMPIAVGDTVTIAGHPLTIAGFVRDSQMNSAIVSSKRFLVNQADYDVLKDRGKLESLIEFRLAETANLGEFEAAYLTEKMPANGPPAITYPLFKLANGITDGIMIAVLILISLLVIIVTFLCIRFTLLAKIEEDYREIGVLKGIGLRVADIKRIYLAKYGVMAALGASLGFGLALLLQRPLSANIRLYLGESSNPLAGGLFALGGALLIFFVILLYVNGVLRRFRKLSAAQAIRFGAPAEKSKAVKSFRLSRNKLLSANVFLGVKDLLSRKKLYLTMFMVLVISSFIMIVPQNIYNTISSRNFMTYMGIGNSYMRIDVQQVDDIAAKTALIADKMSQDESISQFTVLTSYLIDMQMADESVQRLKVELGDHQAFPIDYSAGRAPIKADEIALSTLNMDDLEKELGDVLRLTIDGVPQEVKICGVYSDVTNGGKTAKAAFETSQAASIWSIIPVTFYDNSLVDDKVKEYQEAFSYGKVSNIDDYIDQTFGSTTAAIKTASYGAIIATILLTVLVTLLFMKLLIAKDKQAIAMLKSIGFSTKDIRRQYLTRSLIVSVLAVLVGVILANTLGEVVGTLLISSFGIASLHFEINPLFAFVMAPLVIGTCVYLATLVGIQDIQSVKISDQIKE</sequence>
<evidence type="ECO:0000256" key="5">
    <source>
        <dbReference type="ARBA" id="ARBA00023136"/>
    </source>
</evidence>
<protein>
    <submittedName>
        <fullName evidence="8">ABC transporter permease</fullName>
    </submittedName>
</protein>
<keyword evidence="5 6" id="KW-0472">Membrane</keyword>
<reference evidence="8" key="1">
    <citation type="submission" date="2020-12" db="EMBL/GenBank/DDBJ databases">
        <title>Vagococcus allomyrinae sp. nov. and Enterococcus lavae sp. nov., isolated from the larvae of Allomyrina dichotoma.</title>
        <authorList>
            <person name="Lee S.D."/>
        </authorList>
    </citation>
    <scope>NUCLEOTIDE SEQUENCE</scope>
    <source>
        <strain evidence="8">BWB3-3</strain>
    </source>
</reference>
<keyword evidence="2" id="KW-1003">Cell membrane</keyword>
<feature type="transmembrane region" description="Helical" evidence="6">
    <location>
        <begin position="736"/>
        <end position="758"/>
    </location>
</feature>
<feature type="transmembrane region" description="Helical" evidence="6">
    <location>
        <begin position="300"/>
        <end position="320"/>
    </location>
</feature>
<accession>A0A940SUM1</accession>
<dbReference type="PANTHER" id="PTHR30287">
    <property type="entry name" value="MEMBRANE COMPONENT OF PREDICTED ABC SUPERFAMILY METABOLITE UPTAKE TRANSPORTER"/>
    <property type="match status" value="1"/>
</dbReference>
<feature type="transmembrane region" description="Helical" evidence="6">
    <location>
        <begin position="340"/>
        <end position="361"/>
    </location>
</feature>
<dbReference type="GO" id="GO:0005886">
    <property type="term" value="C:plasma membrane"/>
    <property type="evidence" value="ECO:0007669"/>
    <property type="project" value="UniProtKB-SubCell"/>
</dbReference>
<dbReference type="Proteomes" id="UP000674938">
    <property type="component" value="Unassembled WGS sequence"/>
</dbReference>
<comment type="caution">
    <text evidence="8">The sequence shown here is derived from an EMBL/GenBank/DDBJ whole genome shotgun (WGS) entry which is preliminary data.</text>
</comment>
<dbReference type="RefSeq" id="WP_209526521.1">
    <property type="nucleotide sequence ID" value="NZ_JAEEGA010000004.1"/>
</dbReference>